<dbReference type="Gene3D" id="1.10.8.430">
    <property type="entry name" value="Helical domain of apoptotic protease-activating factors"/>
    <property type="match status" value="1"/>
</dbReference>
<dbReference type="InterPro" id="IPR048975">
    <property type="entry name" value="WHD_APAF1"/>
</dbReference>
<comment type="subcellular location">
    <subcellularLocation>
        <location evidence="1">Cytoplasm</location>
    </subcellularLocation>
</comment>
<keyword evidence="4" id="KW-0053">Apoptosis</keyword>
<dbReference type="InterPro" id="IPR015943">
    <property type="entry name" value="WD40/YVTN_repeat-like_dom_sf"/>
</dbReference>
<dbReference type="GO" id="GO:0005829">
    <property type="term" value="C:cytosol"/>
    <property type="evidence" value="ECO:0007669"/>
    <property type="project" value="UniProtKB-ARBA"/>
</dbReference>
<dbReference type="STRING" id="75743.A0A401PKP0"/>
<dbReference type="PRINTS" id="PR00364">
    <property type="entry name" value="DISEASERSIST"/>
</dbReference>
<dbReference type="PROSITE" id="PS00678">
    <property type="entry name" value="WD_REPEATS_1"/>
    <property type="match status" value="1"/>
</dbReference>
<feature type="repeat" description="WD" evidence="9">
    <location>
        <begin position="1107"/>
        <end position="1148"/>
    </location>
</feature>
<evidence type="ECO:0000313" key="12">
    <source>
        <dbReference type="EMBL" id="GCB73658.1"/>
    </source>
</evidence>
<dbReference type="PROSITE" id="PS50209">
    <property type="entry name" value="CARD"/>
    <property type="match status" value="1"/>
</dbReference>
<dbReference type="GO" id="GO:0043531">
    <property type="term" value="F:ADP binding"/>
    <property type="evidence" value="ECO:0007669"/>
    <property type="project" value="InterPro"/>
</dbReference>
<dbReference type="GO" id="GO:0005524">
    <property type="term" value="F:ATP binding"/>
    <property type="evidence" value="ECO:0007669"/>
    <property type="project" value="UniProtKB-KW"/>
</dbReference>
<dbReference type="InterPro" id="IPR036388">
    <property type="entry name" value="WH-like_DNA-bd_sf"/>
</dbReference>
<evidence type="ECO:0000256" key="5">
    <source>
        <dbReference type="ARBA" id="ARBA00022737"/>
    </source>
</evidence>
<keyword evidence="6" id="KW-0547">Nucleotide-binding</keyword>
<dbReference type="Proteomes" id="UP000288216">
    <property type="component" value="Unassembled WGS sequence"/>
</dbReference>
<evidence type="ECO:0000256" key="6">
    <source>
        <dbReference type="ARBA" id="ARBA00022741"/>
    </source>
</evidence>
<protein>
    <recommendedName>
        <fullName evidence="8">Apoptotic protease-activating factor 1</fullName>
    </recommendedName>
</protein>
<dbReference type="Pfam" id="PF00931">
    <property type="entry name" value="NB-ARC"/>
    <property type="match status" value="1"/>
</dbReference>
<dbReference type="PANTHER" id="PTHR22845:SF5">
    <property type="entry name" value="APOPTOTIC PROTEASE-ACTIVATING FACTOR 1"/>
    <property type="match status" value="1"/>
</dbReference>
<dbReference type="Gene3D" id="1.10.533.10">
    <property type="entry name" value="Death Domain, Fas"/>
    <property type="match status" value="1"/>
</dbReference>
<dbReference type="SMART" id="SM00320">
    <property type="entry name" value="WD40"/>
    <property type="match status" value="12"/>
</dbReference>
<dbReference type="OrthoDB" id="1357022at2759"/>
<gene>
    <name evidence="12" type="ORF">scyTo_0002738</name>
</gene>
<feature type="repeat" description="WD" evidence="9">
    <location>
        <begin position="725"/>
        <end position="766"/>
    </location>
</feature>
<dbReference type="FunFam" id="1.25.40.370:FF:000001">
    <property type="entry name" value="Apoptotic protease-activating factor 1"/>
    <property type="match status" value="1"/>
</dbReference>
<dbReference type="GO" id="GO:0006915">
    <property type="term" value="P:apoptotic process"/>
    <property type="evidence" value="ECO:0007669"/>
    <property type="project" value="UniProtKB-KW"/>
</dbReference>
<dbReference type="PRINTS" id="PR00320">
    <property type="entry name" value="GPROTEINBRPT"/>
</dbReference>
<keyword evidence="3 9" id="KW-0853">WD repeat</keyword>
<dbReference type="Pfam" id="PF00619">
    <property type="entry name" value="CARD"/>
    <property type="match status" value="1"/>
</dbReference>
<keyword evidence="7" id="KW-0067">ATP-binding</keyword>
<keyword evidence="5" id="KW-0677">Repeat</keyword>
<feature type="repeat" description="WD" evidence="9">
    <location>
        <begin position="767"/>
        <end position="801"/>
    </location>
</feature>
<dbReference type="FunFam" id="1.10.10.10:FF:000204">
    <property type="entry name" value="Apoptotic protease-activating factor 1"/>
    <property type="match status" value="1"/>
</dbReference>
<evidence type="ECO:0000256" key="9">
    <source>
        <dbReference type="PROSITE-ProRule" id="PRU00221"/>
    </source>
</evidence>
<dbReference type="EMBL" id="BFAA01000704">
    <property type="protein sequence ID" value="GCB73658.1"/>
    <property type="molecule type" value="Genomic_DNA"/>
</dbReference>
<dbReference type="InterPro" id="IPR036322">
    <property type="entry name" value="WD40_repeat_dom_sf"/>
</dbReference>
<dbReference type="PANTHER" id="PTHR22845">
    <property type="entry name" value="APOPTOTIC PROTEASE-ACTIVATING FACTOR 1"/>
    <property type="match status" value="1"/>
</dbReference>
<keyword evidence="13" id="KW-1185">Reference proteome</keyword>
<feature type="domain" description="CARD" evidence="11">
    <location>
        <begin position="72"/>
        <end position="161"/>
    </location>
</feature>
<dbReference type="SUPFAM" id="SSF52540">
    <property type="entry name" value="P-loop containing nucleoside triphosphate hydrolases"/>
    <property type="match status" value="1"/>
</dbReference>
<dbReference type="InterPro" id="IPR001315">
    <property type="entry name" value="CARD"/>
</dbReference>
<dbReference type="GO" id="GO:0042981">
    <property type="term" value="P:regulation of apoptotic process"/>
    <property type="evidence" value="ECO:0007669"/>
    <property type="project" value="InterPro"/>
</dbReference>
<dbReference type="FunFam" id="3.40.50.300:FF:000502">
    <property type="entry name" value="Apoptotic protease-activating factor 1"/>
    <property type="match status" value="1"/>
</dbReference>
<name>A0A401PKP0_SCYTO</name>
<dbReference type="InterPro" id="IPR011029">
    <property type="entry name" value="DEATH-like_dom_sf"/>
</dbReference>
<reference evidence="12 13" key="1">
    <citation type="journal article" date="2018" name="Nat. Ecol. Evol.">
        <title>Shark genomes provide insights into elasmobranch evolution and the origin of vertebrates.</title>
        <authorList>
            <person name="Hara Y"/>
            <person name="Yamaguchi K"/>
            <person name="Onimaru K"/>
            <person name="Kadota M"/>
            <person name="Koyanagi M"/>
            <person name="Keeley SD"/>
            <person name="Tatsumi K"/>
            <person name="Tanaka K"/>
            <person name="Motone F"/>
            <person name="Kageyama Y"/>
            <person name="Nozu R"/>
            <person name="Adachi N"/>
            <person name="Nishimura O"/>
            <person name="Nakagawa R"/>
            <person name="Tanegashima C"/>
            <person name="Kiyatake I"/>
            <person name="Matsumoto R"/>
            <person name="Murakumo K"/>
            <person name="Nishida K"/>
            <person name="Terakita A"/>
            <person name="Kuratani S"/>
            <person name="Sato K"/>
            <person name="Hyodo S Kuraku.S."/>
        </authorList>
    </citation>
    <scope>NUCLEOTIDE SEQUENCE [LARGE SCALE GENOMIC DNA]</scope>
</reference>
<evidence type="ECO:0000256" key="2">
    <source>
        <dbReference type="ARBA" id="ARBA00022490"/>
    </source>
</evidence>
<dbReference type="SMART" id="SM00114">
    <property type="entry name" value="CARD"/>
    <property type="match status" value="1"/>
</dbReference>
<dbReference type="InterPro" id="IPR020472">
    <property type="entry name" value="WD40_PAC1"/>
</dbReference>
<feature type="repeat" description="WD" evidence="9">
    <location>
        <begin position="1192"/>
        <end position="1233"/>
    </location>
</feature>
<dbReference type="Gene3D" id="1.10.10.10">
    <property type="entry name" value="Winged helix-like DNA-binding domain superfamily/Winged helix DNA-binding domain"/>
    <property type="match status" value="1"/>
</dbReference>
<feature type="region of interest" description="Disordered" evidence="10">
    <location>
        <begin position="1"/>
        <end position="38"/>
    </location>
</feature>
<dbReference type="Pfam" id="PF17908">
    <property type="entry name" value="APAF1_C"/>
    <property type="match status" value="1"/>
</dbReference>
<feature type="repeat" description="WD" evidence="9">
    <location>
        <begin position="809"/>
        <end position="844"/>
    </location>
</feature>
<evidence type="ECO:0000313" key="13">
    <source>
        <dbReference type="Proteomes" id="UP000288216"/>
    </source>
</evidence>
<dbReference type="PROSITE" id="PS50082">
    <property type="entry name" value="WD_REPEATS_2"/>
    <property type="match status" value="8"/>
</dbReference>
<keyword evidence="2" id="KW-0963">Cytoplasm</keyword>
<accession>A0A401PKP0</accession>
<dbReference type="Gene3D" id="3.40.50.300">
    <property type="entry name" value="P-loop containing nucleotide triphosphate hydrolases"/>
    <property type="match status" value="1"/>
</dbReference>
<evidence type="ECO:0000256" key="3">
    <source>
        <dbReference type="ARBA" id="ARBA00022574"/>
    </source>
</evidence>
<dbReference type="InterPro" id="IPR042197">
    <property type="entry name" value="Apaf_helical"/>
</dbReference>
<feature type="repeat" description="WD" evidence="9">
    <location>
        <begin position="683"/>
        <end position="724"/>
    </location>
</feature>
<dbReference type="Pfam" id="PF21296">
    <property type="entry name" value="WHD_APAF1"/>
    <property type="match status" value="1"/>
</dbReference>
<evidence type="ECO:0000259" key="11">
    <source>
        <dbReference type="PROSITE" id="PS50209"/>
    </source>
</evidence>
<sequence length="1317" mass="148326">MHGWGARAQHRAPGDARAQQRGRARRHQEAAARRRRGSGFGKGAAVAAARGIAPHFRGDVLRQFQLGTIVIMEERTRSCLLQNRSALEQDIKTSYIMDHLISEEVLSLEDEQKVKNQATQKERAALLLNIILEKDNYAVISFYNALLNEGYKELAALLQDGLPIISTSTKKNSINGSTAYVQTILCEGGVPQRPVVFVDRPEIVQSIRNALYKLGNDPGWITIYGMAGCGKSVLAAEALRNHRVIAECFPGGVHWVAVGKQDRAGVLVKLQNLCSRLNQGSHTYPSPPLNTEEARDRLRFLMARKYPRSLLVLDDVWDSWVLKCFDVQCRVLITSRDKSITEAVTGNSFPVSVQSGLSNDKGLEILSLFVNSKVTSLPEEAHSIVQECKGSPLVVSLIGALLREFPKRWAYYLKQLRSKQFKRIRKSSSYDYEALDEAMAASIEMLKEDYKEYYKDLSVLEKDVKVSTKVLCILWDLDTEEEVEDILQVFVNKSLLFCDRNGKSFQYYLHDLQLDFLTEQNRNRLPDLHAKMVCQYQKTYKRRFPSPSDEDCMYWYSFLANHMAKANMDKELYSLLFSMDWIKAKTKLMGPAQLINDFVEYRHILDEENSTVREDFQEFLSLKGHLLVQKPFPDIVQLGLCQPDSSEVYRQANLQAEERAKKGAVYLEWMNKKTLQNLSRLVVRPHSDAVFHACFSYDGMKIASCGADKTLQVFKSKTGEKLLEVVAHDDEVLCCAFSPDDKFIATCSSDAKVKVWNALTGQLFQEYNEHSEQVNYCRFSHSQILLATCSNDTFLKTWDLKGRGCRNTLFGHRGYVNHCSFSPDDQYLASCSNDGTVKLWKTSSANQWKCFDVKEQVWKPDDDDEEEVLLKCCMWSSDGTQIMTAAKNIIFVFDVMTGDLITELTTSSCSSIQSCDVSLTGPLLAVAMSHNSVELWNLELRKRVADCSGHLSWVHCVQFSLDGSMLLSSSDDQTVRLWDTNKVHSSSAVSLVRDMDAIFQEDEVIVLVSDNKKCLQLINGKTGDVMCQSEVQNSRIRCCCLNQHINLAAFGCGDGILKVGMKSARFVLQNIGWKRQQFQHSLLIAVGLENGTVKVLELPSGKILKTLIGHTECVQRCQFTPDGKMLISSSNDSTIRVWNYISGELLNNYDCHKGAAVLSCDVSPSGSKIASASADKSAMIWSLNSTMPPHVLTGHNACVRSCKFTWDNEYLATGDDNGEIRIWRVQDGSLLHICSEESENKDSKHGGWVTDLHFSPNSKKLASTGGYIKWWDMTTGESLQTFYTNGTNLKSIHVSSDFKTYVTIDNIGILYILKMIN</sequence>
<evidence type="ECO:0000256" key="7">
    <source>
        <dbReference type="ARBA" id="ARBA00022840"/>
    </source>
</evidence>
<dbReference type="InterPro" id="IPR027417">
    <property type="entry name" value="P-loop_NTPase"/>
</dbReference>
<dbReference type="PROSITE" id="PS50294">
    <property type="entry name" value="WD_REPEATS_REGION"/>
    <property type="match status" value="6"/>
</dbReference>
<dbReference type="FunFam" id="2.130.10.10:FF:000135">
    <property type="entry name" value="Apoptotic protease-activating factor 1"/>
    <property type="match status" value="1"/>
</dbReference>
<dbReference type="Pfam" id="PF00400">
    <property type="entry name" value="WD40"/>
    <property type="match status" value="9"/>
</dbReference>
<dbReference type="CDD" id="cd00200">
    <property type="entry name" value="WD40"/>
    <property type="match status" value="2"/>
</dbReference>
<feature type="repeat" description="WD" evidence="9">
    <location>
        <begin position="1157"/>
        <end position="1185"/>
    </location>
</feature>
<dbReference type="Gene3D" id="1.25.40.370">
    <property type="match status" value="1"/>
</dbReference>
<dbReference type="FunFam" id="1.10.533.10:FF:000081">
    <property type="entry name" value="Apoptotic protease-activating factor 1"/>
    <property type="match status" value="1"/>
</dbReference>
<dbReference type="SUPFAM" id="SSF47986">
    <property type="entry name" value="DEATH domain"/>
    <property type="match status" value="1"/>
</dbReference>
<comment type="caution">
    <text evidence="12">The sequence shown here is derived from an EMBL/GenBank/DDBJ whole genome shotgun (WGS) entry which is preliminary data.</text>
</comment>
<dbReference type="InterPro" id="IPR041452">
    <property type="entry name" value="APAF1_C"/>
</dbReference>
<evidence type="ECO:0000256" key="4">
    <source>
        <dbReference type="ARBA" id="ARBA00022703"/>
    </source>
</evidence>
<evidence type="ECO:0000256" key="1">
    <source>
        <dbReference type="ARBA" id="ARBA00004496"/>
    </source>
</evidence>
<dbReference type="OMA" id="GEIRXWW"/>
<dbReference type="Gene3D" id="2.130.10.10">
    <property type="entry name" value="YVTN repeat-like/Quinoprotein amine dehydrogenase"/>
    <property type="match status" value="2"/>
</dbReference>
<dbReference type="InterPro" id="IPR001680">
    <property type="entry name" value="WD40_rpt"/>
</dbReference>
<feature type="repeat" description="WD" evidence="9">
    <location>
        <begin position="947"/>
        <end position="988"/>
    </location>
</feature>
<dbReference type="SUPFAM" id="SSF50978">
    <property type="entry name" value="WD40 repeat-like"/>
    <property type="match status" value="2"/>
</dbReference>
<organism evidence="12 13">
    <name type="scientific">Scyliorhinus torazame</name>
    <name type="common">Cloudy catshark</name>
    <name type="synonym">Catulus torazame</name>
    <dbReference type="NCBI Taxonomy" id="75743"/>
    <lineage>
        <taxon>Eukaryota</taxon>
        <taxon>Metazoa</taxon>
        <taxon>Chordata</taxon>
        <taxon>Craniata</taxon>
        <taxon>Vertebrata</taxon>
        <taxon>Chondrichthyes</taxon>
        <taxon>Elasmobranchii</taxon>
        <taxon>Galeomorphii</taxon>
        <taxon>Galeoidea</taxon>
        <taxon>Carcharhiniformes</taxon>
        <taxon>Scyliorhinidae</taxon>
        <taxon>Scyliorhinus</taxon>
    </lineage>
</organism>
<dbReference type="FunFam" id="1.10.8.430:FF:000001">
    <property type="entry name" value="Apoptotic protease-activating factor 1"/>
    <property type="match status" value="1"/>
</dbReference>
<evidence type="ECO:0000256" key="10">
    <source>
        <dbReference type="SAM" id="MobiDB-lite"/>
    </source>
</evidence>
<dbReference type="InterPro" id="IPR002182">
    <property type="entry name" value="NB-ARC"/>
</dbReference>
<proteinExistence type="predicted"/>
<evidence type="ECO:0000256" key="8">
    <source>
        <dbReference type="ARBA" id="ARBA00073202"/>
    </source>
</evidence>
<dbReference type="InterPro" id="IPR019775">
    <property type="entry name" value="WD40_repeat_CS"/>
</dbReference>